<accession>A0AAP5TDX3</accession>
<name>A0AAP5TDX3_9LACO</name>
<proteinExistence type="inferred from homology"/>
<dbReference type="InterPro" id="IPR007554">
    <property type="entry name" value="Glycerophosphate_synth"/>
</dbReference>
<dbReference type="InterPro" id="IPR043148">
    <property type="entry name" value="TagF_C"/>
</dbReference>
<evidence type="ECO:0000256" key="6">
    <source>
        <dbReference type="ARBA" id="ARBA00023136"/>
    </source>
</evidence>
<sequence length="403" mass="47688">MNMMNSSIELLKGFVRRGRTIIIRNIMKLRFKPYRNPTIVFESFQGRQVSDSPFAIYEKLKNNSSVNCIWSIRLSQKEFCEKNNIPYMIRRSLKWAMSMQRARVWVINTRLPIWIKKPPYVQYIETWHGTPLKKLGLDIKKATMPNTTTDMYHQNFVNETHRWDALVSANDYSTNIFRKAFDYHNKFLEVGYPRNDKLINSSSDEIRNLKQKLGIPSDKKVVMYAPTYRDNSFAAKGEYLFKMPFAIDKLLEKLDENAILILRMHYLIIGQLDLSKYDGKVLDFSRYQDISDLYLISDVLITDYSSVFFDYAYLKRPIVFFPYDYHEYKDDLRGFYLNYETDLPGEIAWNQNQLFNLVDESLGENNKPSARMESFYKKFCAYNSGRSSESVANYIMQWLKTTA</sequence>
<evidence type="ECO:0000256" key="2">
    <source>
        <dbReference type="ARBA" id="ARBA00010488"/>
    </source>
</evidence>
<dbReference type="GO" id="GO:0019350">
    <property type="term" value="P:teichoic acid biosynthetic process"/>
    <property type="evidence" value="ECO:0007669"/>
    <property type="project" value="UniProtKB-KW"/>
</dbReference>
<dbReference type="GO" id="GO:0047355">
    <property type="term" value="F:CDP-glycerol glycerophosphotransferase activity"/>
    <property type="evidence" value="ECO:0007669"/>
    <property type="project" value="InterPro"/>
</dbReference>
<keyword evidence="3" id="KW-1003">Cell membrane</keyword>
<comment type="subcellular location">
    <subcellularLocation>
        <location evidence="1">Cell membrane</location>
        <topology evidence="1">Peripheral membrane protein</topology>
    </subcellularLocation>
</comment>
<comment type="similarity">
    <text evidence="2">Belongs to the CDP-glycerol glycerophosphotransferase family.</text>
</comment>
<evidence type="ECO:0000313" key="10">
    <source>
        <dbReference type="Proteomes" id="UP001275867"/>
    </source>
</evidence>
<dbReference type="InterPro" id="IPR043149">
    <property type="entry name" value="TagF_N"/>
</dbReference>
<evidence type="ECO:0000313" key="7">
    <source>
        <dbReference type="EMBL" id="MDV7693807.1"/>
    </source>
</evidence>
<dbReference type="SUPFAM" id="SSF53756">
    <property type="entry name" value="UDP-Glycosyltransferase/glycogen phosphorylase"/>
    <property type="match status" value="1"/>
</dbReference>
<dbReference type="Gene3D" id="3.40.50.12580">
    <property type="match status" value="1"/>
</dbReference>
<evidence type="ECO:0000256" key="3">
    <source>
        <dbReference type="ARBA" id="ARBA00022475"/>
    </source>
</evidence>
<reference evidence="8 9" key="1">
    <citation type="submission" date="2016-05" db="EMBL/GenBank/DDBJ databases">
        <title>Draft genome sequence of Pediococcus parvulus 2.6, a probiotic beta-glucan producer strain.</title>
        <authorList>
            <person name="Mohedano M.L."/>
            <person name="Perez-Ramos A."/>
            <person name="Duenas M.T."/>
            <person name="Lamontanara A."/>
            <person name="Orru L."/>
            <person name="Spano G."/>
            <person name="Capozzi V."/>
            <person name="Lopez P."/>
        </authorList>
    </citation>
    <scope>NUCLEOTIDE SEQUENCE [LARGE SCALE GENOMIC DNA]</scope>
    <source>
        <strain evidence="8 9">2.6</strain>
    </source>
</reference>
<evidence type="ECO:0000313" key="9">
    <source>
        <dbReference type="Proteomes" id="UP000077280"/>
    </source>
</evidence>
<dbReference type="GO" id="GO:0005886">
    <property type="term" value="C:plasma membrane"/>
    <property type="evidence" value="ECO:0007669"/>
    <property type="project" value="UniProtKB-SubCell"/>
</dbReference>
<evidence type="ECO:0000313" key="8">
    <source>
        <dbReference type="EMBL" id="OAD64405.1"/>
    </source>
</evidence>
<evidence type="ECO:0000256" key="1">
    <source>
        <dbReference type="ARBA" id="ARBA00004202"/>
    </source>
</evidence>
<comment type="caution">
    <text evidence="7">The sequence shown here is derived from an EMBL/GenBank/DDBJ whole genome shotgun (WGS) entry which is preliminary data.</text>
</comment>
<keyword evidence="5" id="KW-0777">Teichoic acid biosynthesis</keyword>
<keyword evidence="6" id="KW-0472">Membrane</keyword>
<evidence type="ECO:0000256" key="5">
    <source>
        <dbReference type="ARBA" id="ARBA00022944"/>
    </source>
</evidence>
<dbReference type="EMBL" id="WERX01000006">
    <property type="protein sequence ID" value="MDV7693807.1"/>
    <property type="molecule type" value="Genomic_DNA"/>
</dbReference>
<dbReference type="PANTHER" id="PTHR37316:SF3">
    <property type="entry name" value="TEICHOIC ACID GLYCEROL-PHOSPHATE TRANSFERASE"/>
    <property type="match status" value="1"/>
</dbReference>
<gene>
    <name evidence="8" type="ORF">A7K95_04800</name>
    <name evidence="7" type="ORF">GA842_02705</name>
</gene>
<dbReference type="EMBL" id="LXND01000033">
    <property type="protein sequence ID" value="OAD64405.1"/>
    <property type="molecule type" value="Genomic_DNA"/>
</dbReference>
<keyword evidence="9" id="KW-1185">Reference proteome</keyword>
<keyword evidence="4" id="KW-0808">Transferase</keyword>
<dbReference type="AlphaFoldDB" id="A0AAP5TDX3"/>
<dbReference type="Proteomes" id="UP001275867">
    <property type="component" value="Unassembled WGS sequence"/>
</dbReference>
<protein>
    <submittedName>
        <fullName evidence="7">CDP-glycerol glycerophosphotransferase family protein</fullName>
    </submittedName>
    <submittedName>
        <fullName evidence="8">CDP-glycerol--glycerophosphate glycerophosphotransferase</fullName>
    </submittedName>
</protein>
<dbReference type="InterPro" id="IPR051612">
    <property type="entry name" value="Teichoic_Acid_Biosynth"/>
</dbReference>
<dbReference type="Proteomes" id="UP000077280">
    <property type="component" value="Unassembled WGS sequence"/>
</dbReference>
<evidence type="ECO:0000256" key="4">
    <source>
        <dbReference type="ARBA" id="ARBA00022679"/>
    </source>
</evidence>
<dbReference type="PANTHER" id="PTHR37316">
    <property type="entry name" value="TEICHOIC ACID GLYCEROL-PHOSPHATE PRIMASE"/>
    <property type="match status" value="1"/>
</dbReference>
<dbReference type="Pfam" id="PF04464">
    <property type="entry name" value="Glyphos_transf"/>
    <property type="match status" value="1"/>
</dbReference>
<organism evidence="7 10">
    <name type="scientific">Pediococcus parvulus</name>
    <dbReference type="NCBI Taxonomy" id="54062"/>
    <lineage>
        <taxon>Bacteria</taxon>
        <taxon>Bacillati</taxon>
        <taxon>Bacillota</taxon>
        <taxon>Bacilli</taxon>
        <taxon>Lactobacillales</taxon>
        <taxon>Lactobacillaceae</taxon>
        <taxon>Pediococcus</taxon>
    </lineage>
</organism>
<dbReference type="Gene3D" id="3.40.50.11820">
    <property type="match status" value="1"/>
</dbReference>
<reference evidence="7" key="2">
    <citation type="submission" date="2019-10" db="EMBL/GenBank/DDBJ databases">
        <title>Malate fermentation in French cider.</title>
        <authorList>
            <person name="Cousin F.J."/>
            <person name="Medina Fernandez S."/>
            <person name="Misery B."/>
            <person name="Laplace J.-M."/>
            <person name="Cretenet M."/>
        </authorList>
    </citation>
    <scope>NUCLEOTIDE SEQUENCE</scope>
    <source>
        <strain evidence="7">UCMA15901</strain>
    </source>
</reference>